<keyword evidence="2" id="KW-0472">Membrane</keyword>
<accession>A0ABW1TBY0</accession>
<proteinExistence type="inferred from homology"/>
<evidence type="ECO:0000256" key="2">
    <source>
        <dbReference type="SAM" id="Phobius"/>
    </source>
</evidence>
<evidence type="ECO:0000313" key="3">
    <source>
        <dbReference type="EMBL" id="MFC6255162.1"/>
    </source>
</evidence>
<protein>
    <submittedName>
        <fullName evidence="3">GH25 family lysozyme</fullName>
    </submittedName>
</protein>
<dbReference type="Pfam" id="PF01183">
    <property type="entry name" value="Glyco_hydro_25"/>
    <property type="match status" value="1"/>
</dbReference>
<sequence>MKRQRIEPIYANTYKKLRNRSRRLRFFSILLVLIVIIGGWLGYQHYRNQQLSNYTVRGVSLTQSNGFVDFQQLQHQGYQFAYLRATSGASYTDDQFQSNYDRAQGSNLELGVYHVYSYTTSPKAQLQNFIQEVSQRVGQLPIAVQVGTYGHYDTHYLTQRQAQEKLQQFISLLQQRYDKRIIIWCTPAVWQALKQSKPVRYNCWLQTSRVADQDNKAVFIEYNKNATVKLNGQSQTVGGSVFNGSQRQWNSWVTN</sequence>
<dbReference type="PANTHER" id="PTHR34135">
    <property type="entry name" value="LYSOZYME"/>
    <property type="match status" value="1"/>
</dbReference>
<dbReference type="Proteomes" id="UP001596190">
    <property type="component" value="Unassembled WGS sequence"/>
</dbReference>
<gene>
    <name evidence="3" type="ORF">ACFP1H_11280</name>
</gene>
<name>A0ABW1TBY0_9LACO</name>
<reference evidence="4" key="1">
    <citation type="journal article" date="2019" name="Int. J. Syst. Evol. Microbiol.">
        <title>The Global Catalogue of Microorganisms (GCM) 10K type strain sequencing project: providing services to taxonomists for standard genome sequencing and annotation.</title>
        <authorList>
            <consortium name="The Broad Institute Genomics Platform"/>
            <consortium name="The Broad Institute Genome Sequencing Center for Infectious Disease"/>
            <person name="Wu L."/>
            <person name="Ma J."/>
        </authorList>
    </citation>
    <scope>NUCLEOTIDE SEQUENCE [LARGE SCALE GENOMIC DNA]</scope>
    <source>
        <strain evidence="4">CCM 8950</strain>
    </source>
</reference>
<dbReference type="PANTHER" id="PTHR34135:SF2">
    <property type="entry name" value="LYSOZYME"/>
    <property type="match status" value="1"/>
</dbReference>
<dbReference type="RefSeq" id="WP_137630866.1">
    <property type="nucleotide sequence ID" value="NZ_BJDO01000016.1"/>
</dbReference>
<organism evidence="3 4">
    <name type="scientific">Secundilactobacillus hailunensis</name>
    <dbReference type="NCBI Taxonomy" id="2559923"/>
    <lineage>
        <taxon>Bacteria</taxon>
        <taxon>Bacillati</taxon>
        <taxon>Bacillota</taxon>
        <taxon>Bacilli</taxon>
        <taxon>Lactobacillales</taxon>
        <taxon>Lactobacillaceae</taxon>
        <taxon>Secundilactobacillus</taxon>
    </lineage>
</organism>
<comment type="similarity">
    <text evidence="1">Belongs to the glycosyl hydrolase 25 family.</text>
</comment>
<dbReference type="InterPro" id="IPR002053">
    <property type="entry name" value="Glyco_hydro_25"/>
</dbReference>
<feature type="transmembrane region" description="Helical" evidence="2">
    <location>
        <begin position="24"/>
        <end position="43"/>
    </location>
</feature>
<comment type="caution">
    <text evidence="3">The sequence shown here is derived from an EMBL/GenBank/DDBJ whole genome shotgun (WGS) entry which is preliminary data.</text>
</comment>
<dbReference type="SUPFAM" id="SSF51445">
    <property type="entry name" value="(Trans)glycosidases"/>
    <property type="match status" value="1"/>
</dbReference>
<evidence type="ECO:0000256" key="1">
    <source>
        <dbReference type="ARBA" id="ARBA00010646"/>
    </source>
</evidence>
<keyword evidence="2" id="KW-1133">Transmembrane helix</keyword>
<dbReference type="PROSITE" id="PS51904">
    <property type="entry name" value="GLYCOSYL_HYDROL_F25_2"/>
    <property type="match status" value="1"/>
</dbReference>
<keyword evidence="2" id="KW-0812">Transmembrane</keyword>
<dbReference type="EMBL" id="JBHSSA010000116">
    <property type="protein sequence ID" value="MFC6255162.1"/>
    <property type="molecule type" value="Genomic_DNA"/>
</dbReference>
<dbReference type="InterPro" id="IPR017853">
    <property type="entry name" value="GH"/>
</dbReference>
<keyword evidence="4" id="KW-1185">Reference proteome</keyword>
<dbReference type="Gene3D" id="3.20.20.80">
    <property type="entry name" value="Glycosidases"/>
    <property type="match status" value="1"/>
</dbReference>
<evidence type="ECO:0000313" key="4">
    <source>
        <dbReference type="Proteomes" id="UP001596190"/>
    </source>
</evidence>